<dbReference type="Gene3D" id="3.40.50.1240">
    <property type="entry name" value="Phosphoglycerate mutase-like"/>
    <property type="match status" value="1"/>
</dbReference>
<evidence type="ECO:0000256" key="11">
    <source>
        <dbReference type="ARBA" id="ARBA00047761"/>
    </source>
</evidence>
<comment type="similarity">
    <text evidence="2">Belongs to the phosphoglycerate mutase family. BPG-dependent PGAM subfamily.</text>
</comment>
<evidence type="ECO:0000256" key="6">
    <source>
        <dbReference type="ARBA" id="ARBA00037234"/>
    </source>
</evidence>
<dbReference type="SMART" id="SM00855">
    <property type="entry name" value="PGAM"/>
    <property type="match status" value="1"/>
</dbReference>
<organism evidence="14 15">
    <name type="scientific">Cordylochernes scorpioides</name>
    <dbReference type="NCBI Taxonomy" id="51811"/>
    <lineage>
        <taxon>Eukaryota</taxon>
        <taxon>Metazoa</taxon>
        <taxon>Ecdysozoa</taxon>
        <taxon>Arthropoda</taxon>
        <taxon>Chelicerata</taxon>
        <taxon>Arachnida</taxon>
        <taxon>Pseudoscorpiones</taxon>
        <taxon>Cheliferoidea</taxon>
        <taxon>Chernetidae</taxon>
        <taxon>Cordylochernes</taxon>
    </lineage>
</organism>
<dbReference type="Pfam" id="PF00300">
    <property type="entry name" value="His_Phos_1"/>
    <property type="match status" value="2"/>
</dbReference>
<dbReference type="SUPFAM" id="SSF53254">
    <property type="entry name" value="Phosphoglycerate mutase-like"/>
    <property type="match status" value="1"/>
</dbReference>
<dbReference type="CDD" id="cd07067">
    <property type="entry name" value="HP_PGM_like"/>
    <property type="match status" value="1"/>
</dbReference>
<evidence type="ECO:0000256" key="13">
    <source>
        <dbReference type="SAM" id="SignalP"/>
    </source>
</evidence>
<gene>
    <name evidence="14" type="ORF">LAZ67_14000425</name>
</gene>
<feature type="signal peptide" evidence="13">
    <location>
        <begin position="1"/>
        <end position="23"/>
    </location>
</feature>
<keyword evidence="4" id="KW-0496">Mitochondrion</keyword>
<feature type="chain" id="PRO_5046447479" description="Serine/threonine-protein phosphatase PGAM5, mitochondrial" evidence="13">
    <location>
        <begin position="24"/>
        <end position="264"/>
    </location>
</feature>
<dbReference type="PROSITE" id="PS51257">
    <property type="entry name" value="PROKAR_LIPOPROTEIN"/>
    <property type="match status" value="1"/>
</dbReference>
<comment type="catalytic activity">
    <reaction evidence="11">
        <text>O-phospho-L-seryl-[protein] + H2O = L-seryl-[protein] + phosphate</text>
        <dbReference type="Rhea" id="RHEA:20629"/>
        <dbReference type="Rhea" id="RHEA-COMP:9863"/>
        <dbReference type="Rhea" id="RHEA-COMP:11604"/>
        <dbReference type="ChEBI" id="CHEBI:15377"/>
        <dbReference type="ChEBI" id="CHEBI:29999"/>
        <dbReference type="ChEBI" id="CHEBI:43474"/>
        <dbReference type="ChEBI" id="CHEBI:83421"/>
        <dbReference type="EC" id="3.1.3.16"/>
    </reaction>
</comment>
<comment type="subunit">
    <text evidence="7">Interacts with Pk92B/ASK1.</text>
</comment>
<comment type="subcellular location">
    <subcellularLocation>
        <location evidence="1">Mitochondrion outer membrane</location>
    </subcellularLocation>
</comment>
<keyword evidence="4" id="KW-0472">Membrane</keyword>
<dbReference type="EC" id="3.1.3.16" evidence="3"/>
<dbReference type="Proteomes" id="UP001235939">
    <property type="component" value="Chromosome 14"/>
</dbReference>
<sequence length="264" mass="30439">MGFFSRNLRRLTVCVCSAGFATAFTFGCLDVTKQAGDTDCKKWDYNWDKRDHHSRKKPKEKGEDCEFSTACRHILLIRHGQYNMGSKKEIERKLTPLGREQCEKLGQRLQELGYPYERIVVSTLTRARETAFIVSKHLPGVQVESCQFIHEGAPIQPEPPISRWKPPPNLFYEDGARIEAAFRKHFFRADPSQKKDSYEIFICHANVIRYFICRALQLRPEAWLRFSLHHCSITWLCIKPSGRVICHGIGDSGFLPSNMLTSNT</sequence>
<keyword evidence="4" id="KW-1000">Mitochondrion outer membrane</keyword>
<evidence type="ECO:0000256" key="1">
    <source>
        <dbReference type="ARBA" id="ARBA00004294"/>
    </source>
</evidence>
<dbReference type="PANTHER" id="PTHR20935:SF0">
    <property type="entry name" value="SERINE_THREONINE-PROTEIN PHOSPHATASE PGAM5, MITOCHONDRIAL"/>
    <property type="match status" value="1"/>
</dbReference>
<protein>
    <recommendedName>
        <fullName evidence="8">Serine/threonine-protein phosphatase PGAM5, mitochondrial</fullName>
        <ecNumber evidence="3">3.1.3.16</ecNumber>
    </recommendedName>
    <alternativeName>
        <fullName evidence="10">Phosphoglycerate mutase family member 5 homolog</fullName>
    </alternativeName>
    <alternativeName>
        <fullName evidence="9">Serine/threonine-protein phosphatase Pgam5, mitochondrial</fullName>
    </alternativeName>
</protein>
<evidence type="ECO:0000256" key="2">
    <source>
        <dbReference type="ARBA" id="ARBA00006717"/>
    </source>
</evidence>
<accession>A0ABY6L6G4</accession>
<dbReference type="InterPro" id="IPR051021">
    <property type="entry name" value="Mito_Ser/Thr_phosphatase"/>
</dbReference>
<dbReference type="InterPro" id="IPR013078">
    <property type="entry name" value="His_Pase_superF_clade-1"/>
</dbReference>
<evidence type="ECO:0000256" key="9">
    <source>
        <dbReference type="ARBA" id="ARBA00040722"/>
    </source>
</evidence>
<proteinExistence type="inferred from homology"/>
<reference evidence="14 15" key="1">
    <citation type="submission" date="2022-01" db="EMBL/GenBank/DDBJ databases">
        <title>A chromosomal length assembly of Cordylochernes scorpioides.</title>
        <authorList>
            <person name="Zeh D."/>
            <person name="Zeh J."/>
        </authorList>
    </citation>
    <scope>NUCLEOTIDE SEQUENCE [LARGE SCALE GENOMIC DNA]</scope>
    <source>
        <strain evidence="14">IN4F17</strain>
        <tissue evidence="14">Whole Body</tissue>
    </source>
</reference>
<evidence type="ECO:0000313" key="15">
    <source>
        <dbReference type="Proteomes" id="UP001235939"/>
    </source>
</evidence>
<keyword evidence="13" id="KW-0732">Signal</keyword>
<evidence type="ECO:0000313" key="14">
    <source>
        <dbReference type="EMBL" id="UYV76449.1"/>
    </source>
</evidence>
<evidence type="ECO:0000256" key="5">
    <source>
        <dbReference type="ARBA" id="ARBA00022801"/>
    </source>
</evidence>
<dbReference type="PANTHER" id="PTHR20935">
    <property type="entry name" value="PHOSPHOGLYCERATE MUTASE-RELATED"/>
    <property type="match status" value="1"/>
</dbReference>
<evidence type="ECO:0000256" key="4">
    <source>
        <dbReference type="ARBA" id="ARBA00022787"/>
    </source>
</evidence>
<dbReference type="EMBL" id="CP092876">
    <property type="protein sequence ID" value="UYV76449.1"/>
    <property type="molecule type" value="Genomic_DNA"/>
</dbReference>
<evidence type="ECO:0000256" key="12">
    <source>
        <dbReference type="ARBA" id="ARBA00048336"/>
    </source>
</evidence>
<evidence type="ECO:0000256" key="7">
    <source>
        <dbReference type="ARBA" id="ARBA00038605"/>
    </source>
</evidence>
<evidence type="ECO:0000256" key="8">
    <source>
        <dbReference type="ARBA" id="ARBA00039765"/>
    </source>
</evidence>
<name>A0ABY6L6G4_9ARAC</name>
<comment type="function">
    <text evidence="6">Displays phosphatase activity for serine/threonine residues, and dephosphorylates and activates Pk92B kinase. Has apparently no phosphoglycerate mutase activity.</text>
</comment>
<keyword evidence="15" id="KW-1185">Reference proteome</keyword>
<evidence type="ECO:0000256" key="3">
    <source>
        <dbReference type="ARBA" id="ARBA00013081"/>
    </source>
</evidence>
<evidence type="ECO:0000256" key="10">
    <source>
        <dbReference type="ARBA" id="ARBA00042520"/>
    </source>
</evidence>
<keyword evidence="5" id="KW-0378">Hydrolase</keyword>
<dbReference type="InterPro" id="IPR029033">
    <property type="entry name" value="His_PPase_superfam"/>
</dbReference>
<comment type="catalytic activity">
    <reaction evidence="12">
        <text>O-phospho-L-threonyl-[protein] + H2O = L-threonyl-[protein] + phosphate</text>
        <dbReference type="Rhea" id="RHEA:47004"/>
        <dbReference type="Rhea" id="RHEA-COMP:11060"/>
        <dbReference type="Rhea" id="RHEA-COMP:11605"/>
        <dbReference type="ChEBI" id="CHEBI:15377"/>
        <dbReference type="ChEBI" id="CHEBI:30013"/>
        <dbReference type="ChEBI" id="CHEBI:43474"/>
        <dbReference type="ChEBI" id="CHEBI:61977"/>
        <dbReference type="EC" id="3.1.3.16"/>
    </reaction>
</comment>